<accession>A0ABD5M9L7</accession>
<gene>
    <name evidence="1" type="ORF">OS889_06080</name>
</gene>
<dbReference type="EMBL" id="JBGNYA010000001">
    <property type="protein sequence ID" value="MFA1610573.1"/>
    <property type="molecule type" value="Genomic_DNA"/>
</dbReference>
<dbReference type="Pfam" id="PF24461">
    <property type="entry name" value="DUF7576"/>
    <property type="match status" value="1"/>
</dbReference>
<dbReference type="Proteomes" id="UP001570511">
    <property type="component" value="Unassembled WGS sequence"/>
</dbReference>
<protein>
    <recommendedName>
        <fullName evidence="3">Small CPxCG-related zinc finger protein</fullName>
    </recommendedName>
</protein>
<organism evidence="1 2">
    <name type="scientific">Halobellus rubicundus</name>
    <dbReference type="NCBI Taxonomy" id="2996466"/>
    <lineage>
        <taxon>Archaea</taxon>
        <taxon>Methanobacteriati</taxon>
        <taxon>Methanobacteriota</taxon>
        <taxon>Stenosarchaea group</taxon>
        <taxon>Halobacteria</taxon>
        <taxon>Halobacteriales</taxon>
        <taxon>Haloferacaceae</taxon>
        <taxon>Halobellus</taxon>
    </lineage>
</organism>
<dbReference type="AlphaFoldDB" id="A0ABD5M9L7"/>
<evidence type="ECO:0000313" key="1">
    <source>
        <dbReference type="EMBL" id="MFA1610573.1"/>
    </source>
</evidence>
<name>A0ABD5M9L7_9EURY</name>
<dbReference type="RefSeq" id="WP_372388216.1">
    <property type="nucleotide sequence ID" value="NZ_JBGNYA010000001.1"/>
</dbReference>
<keyword evidence="2" id="KW-1185">Reference proteome</keyword>
<proteinExistence type="predicted"/>
<evidence type="ECO:0008006" key="3">
    <source>
        <dbReference type="Google" id="ProtNLM"/>
    </source>
</evidence>
<comment type="caution">
    <text evidence="1">The sequence shown here is derived from an EMBL/GenBank/DDBJ whole genome shotgun (WGS) entry which is preliminary data.</text>
</comment>
<sequence>MVDPTSELGEDVDEADAPECAACGEKIIQSPTHRVVTWVEDGRVASRHFCSPECKAEYDG</sequence>
<evidence type="ECO:0000313" key="2">
    <source>
        <dbReference type="Proteomes" id="UP001570511"/>
    </source>
</evidence>
<dbReference type="InterPro" id="IPR055998">
    <property type="entry name" value="DUF7576"/>
</dbReference>
<reference evidence="1 2" key="1">
    <citation type="submission" date="2024-08" db="EMBL/GenBank/DDBJ databases">
        <title>Halobellus sp. MBLA0158 whole genome sequence.</title>
        <authorList>
            <person name="Hwang C.Y."/>
            <person name="Cho E.-S."/>
            <person name="Seo M.-J."/>
        </authorList>
    </citation>
    <scope>NUCLEOTIDE SEQUENCE [LARGE SCALE GENOMIC DNA]</scope>
    <source>
        <strain evidence="1 2">MBLA0158</strain>
    </source>
</reference>